<keyword evidence="2 3" id="KW-0732">Signal</keyword>
<organism evidence="4 5">
    <name type="scientific">Shewanella septentrionalis</name>
    <dbReference type="NCBI Taxonomy" id="2952223"/>
    <lineage>
        <taxon>Bacteria</taxon>
        <taxon>Pseudomonadati</taxon>
        <taxon>Pseudomonadota</taxon>
        <taxon>Gammaproteobacteria</taxon>
        <taxon>Alteromonadales</taxon>
        <taxon>Shewanellaceae</taxon>
        <taxon>Shewanella</taxon>
    </lineage>
</organism>
<dbReference type="Pfam" id="PF03524">
    <property type="entry name" value="CagX"/>
    <property type="match status" value="1"/>
</dbReference>
<keyword evidence="5" id="KW-1185">Reference proteome</keyword>
<evidence type="ECO:0000313" key="5">
    <source>
        <dbReference type="Proteomes" id="UP001155604"/>
    </source>
</evidence>
<dbReference type="Gene3D" id="2.60.40.2500">
    <property type="match status" value="1"/>
</dbReference>
<gene>
    <name evidence="4" type="ORF">NE536_20270</name>
</gene>
<accession>A0A9X2WY14</accession>
<feature type="signal peptide" evidence="3">
    <location>
        <begin position="1"/>
        <end position="22"/>
    </location>
</feature>
<dbReference type="InterPro" id="IPR010258">
    <property type="entry name" value="Conjugal_tfr_TrbG/VirB9/CagX"/>
</dbReference>
<evidence type="ECO:0000313" key="4">
    <source>
        <dbReference type="EMBL" id="MCT7947692.1"/>
    </source>
</evidence>
<dbReference type="AlphaFoldDB" id="A0A9X2WY14"/>
<proteinExistence type="inferred from homology"/>
<reference evidence="4" key="1">
    <citation type="journal article" date="2023" name="Int. J. Syst. Evol. Microbiol.">
        <title>&lt;i&gt;Shewanella septentrionalis&lt;/i&gt; sp. nov. and &lt;i&gt;Shewanella holmiensis&lt;/i&gt; sp. nov., isolated from Baltic Sea water and sediments.</title>
        <authorList>
            <person name="Martin-Rodriguez A.J."/>
            <person name="Thorell K."/>
            <person name="Joffre E."/>
            <person name="Jensie-Markopoulos S."/>
            <person name="Moore E.R.B."/>
            <person name="Sjoling A."/>
        </authorList>
    </citation>
    <scope>NUCLEOTIDE SEQUENCE</scope>
    <source>
        <strain evidence="4">SP1W3</strain>
    </source>
</reference>
<dbReference type="Proteomes" id="UP001155604">
    <property type="component" value="Unassembled WGS sequence"/>
</dbReference>
<dbReference type="EMBL" id="JAMTCC010000050">
    <property type="protein sequence ID" value="MCT7947692.1"/>
    <property type="molecule type" value="Genomic_DNA"/>
</dbReference>
<evidence type="ECO:0000256" key="3">
    <source>
        <dbReference type="SAM" id="SignalP"/>
    </source>
</evidence>
<evidence type="ECO:0000256" key="1">
    <source>
        <dbReference type="ARBA" id="ARBA00006135"/>
    </source>
</evidence>
<comment type="caution">
    <text evidence="4">The sequence shown here is derived from an EMBL/GenBank/DDBJ whole genome shotgun (WGS) entry which is preliminary data.</text>
</comment>
<comment type="similarity">
    <text evidence="1">Belongs to the TrbG/VirB9 family.</text>
</comment>
<dbReference type="InterPro" id="IPR033645">
    <property type="entry name" value="VirB9/CagX/TrbG_C"/>
</dbReference>
<dbReference type="CDD" id="cd06911">
    <property type="entry name" value="VirB9_CagX_TrbG"/>
    <property type="match status" value="1"/>
</dbReference>
<evidence type="ECO:0000256" key="2">
    <source>
        <dbReference type="ARBA" id="ARBA00022729"/>
    </source>
</evidence>
<dbReference type="InterPro" id="IPR038161">
    <property type="entry name" value="VirB9/CagX/TrbG_C_sf"/>
</dbReference>
<feature type="chain" id="PRO_5040905189" evidence="3">
    <location>
        <begin position="23"/>
        <end position="255"/>
    </location>
</feature>
<dbReference type="RefSeq" id="WP_261273845.1">
    <property type="nucleotide sequence ID" value="NZ_JAMTCC010000050.1"/>
</dbReference>
<name>A0A9X2WY14_9GAMM</name>
<protein>
    <submittedName>
        <fullName evidence="4">TrbG/VirB9 family P-type conjugative transfer protein</fullName>
    </submittedName>
</protein>
<sequence length="255" mass="28158">MMKKKLIWLALTCSVPAGVATAAINPSPQSYDSRITLTKYNPENVIKVQTKIGVSTLIQFEQGEHISAPEAGMGIGDAQAWGIDVRGNNIFLKPIAKKPDTNLIITTSKGRTYSFQLETSDYPHYIVKLAYDKPKTSNDKKPDIPCFDGVANFRYGKWGDNALAPSHMWDDGRFTCLKFAKNAELPVAYQVAADGSESLINYHIEKDTMILQGISKEFRLRLGKQVLGLRSDDALSSGYNSKATSLDATRGLKYD</sequence>